<dbReference type="Gene3D" id="1.20.120.1760">
    <property type="match status" value="1"/>
</dbReference>
<keyword evidence="1" id="KW-1133">Transmembrane helix</keyword>
<keyword evidence="1" id="KW-0472">Membrane</keyword>
<reference evidence="2" key="1">
    <citation type="journal article" date="2014" name="Front. Microbiol.">
        <title>High frequency of phylogenetically diverse reductive dehalogenase-homologous genes in deep subseafloor sedimentary metagenomes.</title>
        <authorList>
            <person name="Kawai M."/>
            <person name="Futagami T."/>
            <person name="Toyoda A."/>
            <person name="Takaki Y."/>
            <person name="Nishi S."/>
            <person name="Hori S."/>
            <person name="Arai W."/>
            <person name="Tsubouchi T."/>
            <person name="Morono Y."/>
            <person name="Uchiyama I."/>
            <person name="Ito T."/>
            <person name="Fujiyama A."/>
            <person name="Inagaki F."/>
            <person name="Takami H."/>
        </authorList>
    </citation>
    <scope>NUCLEOTIDE SEQUENCE</scope>
    <source>
        <strain evidence="2">Expedition CK06-06</strain>
    </source>
</reference>
<keyword evidence="1" id="KW-0812">Transmembrane</keyword>
<feature type="transmembrane region" description="Helical" evidence="1">
    <location>
        <begin position="134"/>
        <end position="151"/>
    </location>
</feature>
<name>X0SGW1_9ZZZZ</name>
<proteinExistence type="predicted"/>
<sequence length="182" mass="19686">MTSGNGSPSLSVESDQPSWLRAKLADFLTLSRVVIGLVILALSFVGSDAYMAVVILLIIGGITDVFDGRAARRYLGEKREGALGKHDLEIDIFFVLCALAYFSFSEIVIPKLMGLGWIGVALIAIAAYKGKPKILLIFEIPAILALIISAGLYDLGVFLSIVVPALFAGTVINHKRIRYQLF</sequence>
<organism evidence="2">
    <name type="scientific">marine sediment metagenome</name>
    <dbReference type="NCBI Taxonomy" id="412755"/>
    <lineage>
        <taxon>unclassified sequences</taxon>
        <taxon>metagenomes</taxon>
        <taxon>ecological metagenomes</taxon>
    </lineage>
</organism>
<evidence type="ECO:0008006" key="3">
    <source>
        <dbReference type="Google" id="ProtNLM"/>
    </source>
</evidence>
<dbReference type="EMBL" id="BARS01005550">
    <property type="protein sequence ID" value="GAF75117.1"/>
    <property type="molecule type" value="Genomic_DNA"/>
</dbReference>
<feature type="transmembrane region" description="Helical" evidence="1">
    <location>
        <begin position="110"/>
        <end position="127"/>
    </location>
</feature>
<dbReference type="GO" id="GO:0008654">
    <property type="term" value="P:phospholipid biosynthetic process"/>
    <property type="evidence" value="ECO:0007669"/>
    <property type="project" value="InterPro"/>
</dbReference>
<dbReference type="Pfam" id="PF01066">
    <property type="entry name" value="CDP-OH_P_transf"/>
    <property type="match status" value="1"/>
</dbReference>
<dbReference type="GO" id="GO:0016780">
    <property type="term" value="F:phosphotransferase activity, for other substituted phosphate groups"/>
    <property type="evidence" value="ECO:0007669"/>
    <property type="project" value="InterPro"/>
</dbReference>
<dbReference type="InterPro" id="IPR043130">
    <property type="entry name" value="CDP-OH_PTrfase_TM_dom"/>
</dbReference>
<gene>
    <name evidence="2" type="ORF">S01H1_10888</name>
</gene>
<evidence type="ECO:0000313" key="2">
    <source>
        <dbReference type="EMBL" id="GAF75117.1"/>
    </source>
</evidence>
<feature type="non-terminal residue" evidence="2">
    <location>
        <position position="182"/>
    </location>
</feature>
<protein>
    <recommendedName>
        <fullName evidence="3">CDP-alcohol phosphatidyltransferase family protein</fullName>
    </recommendedName>
</protein>
<accession>X0SGW1</accession>
<comment type="caution">
    <text evidence="2">The sequence shown here is derived from an EMBL/GenBank/DDBJ whole genome shotgun (WGS) entry which is preliminary data.</text>
</comment>
<dbReference type="AlphaFoldDB" id="X0SGW1"/>
<evidence type="ECO:0000256" key="1">
    <source>
        <dbReference type="SAM" id="Phobius"/>
    </source>
</evidence>
<dbReference type="GO" id="GO:0016020">
    <property type="term" value="C:membrane"/>
    <property type="evidence" value="ECO:0007669"/>
    <property type="project" value="InterPro"/>
</dbReference>
<dbReference type="InterPro" id="IPR000462">
    <property type="entry name" value="CDP-OH_P_trans"/>
</dbReference>
<feature type="transmembrane region" description="Helical" evidence="1">
    <location>
        <begin position="157"/>
        <end position="174"/>
    </location>
</feature>